<gene>
    <name evidence="7" type="ORF">AGERDE_LOCUS10927</name>
</gene>
<accession>A0A9N9DKQ5</accession>
<dbReference type="GO" id="GO:0036396">
    <property type="term" value="C:RNA N6-methyladenosine methyltransferase complex"/>
    <property type="evidence" value="ECO:0007669"/>
    <property type="project" value="TreeGrafter"/>
</dbReference>
<evidence type="ECO:0000256" key="3">
    <source>
        <dbReference type="ARBA" id="ARBA00022679"/>
    </source>
</evidence>
<comment type="caution">
    <text evidence="7">The sequence shown here is derived from an EMBL/GenBank/DDBJ whole genome shotgun (WGS) entry which is preliminary data.</text>
</comment>
<evidence type="ECO:0000256" key="1">
    <source>
        <dbReference type="ARBA" id="ARBA00012160"/>
    </source>
</evidence>
<dbReference type="SUPFAM" id="SSF53335">
    <property type="entry name" value="S-adenosyl-L-methionine-dependent methyltransferases"/>
    <property type="match status" value="1"/>
</dbReference>
<proteinExistence type="inferred from homology"/>
<reference evidence="7" key="1">
    <citation type="submission" date="2021-06" db="EMBL/GenBank/DDBJ databases">
        <authorList>
            <person name="Kallberg Y."/>
            <person name="Tangrot J."/>
            <person name="Rosling A."/>
        </authorList>
    </citation>
    <scope>NUCLEOTIDE SEQUENCE</scope>
    <source>
        <strain evidence="7">MT106</strain>
    </source>
</reference>
<dbReference type="PROSITE" id="PS51143">
    <property type="entry name" value="MT_A70"/>
    <property type="match status" value="1"/>
</dbReference>
<dbReference type="InterPro" id="IPR007757">
    <property type="entry name" value="MT-A70-like"/>
</dbReference>
<dbReference type="EMBL" id="CAJVPL010003882">
    <property type="protein sequence ID" value="CAG8639926.1"/>
    <property type="molecule type" value="Genomic_DNA"/>
</dbReference>
<dbReference type="EC" id="2.1.1.348" evidence="1"/>
<keyword evidence="8" id="KW-1185">Reference proteome</keyword>
<dbReference type="Proteomes" id="UP000789831">
    <property type="component" value="Unassembled WGS sequence"/>
</dbReference>
<comment type="similarity">
    <text evidence="6">Belongs to the MT-A70-like family.</text>
</comment>
<dbReference type="GO" id="GO:0001734">
    <property type="term" value="F:mRNA m(6)A methyltransferase activity"/>
    <property type="evidence" value="ECO:0007669"/>
    <property type="project" value="UniProtKB-EC"/>
</dbReference>
<keyword evidence="2" id="KW-0489">Methyltransferase</keyword>
<protein>
    <recommendedName>
        <fullName evidence="1">mRNA m(6)A methyltransferase</fullName>
        <ecNumber evidence="1">2.1.1.348</ecNumber>
    </recommendedName>
</protein>
<evidence type="ECO:0000256" key="5">
    <source>
        <dbReference type="ARBA" id="ARBA00048957"/>
    </source>
</evidence>
<dbReference type="InterPro" id="IPR029063">
    <property type="entry name" value="SAM-dependent_MTases_sf"/>
</dbReference>
<dbReference type="PANTHER" id="PTHR12829">
    <property type="entry name" value="N6-ADENOSINE-METHYLTRANSFERASE"/>
    <property type="match status" value="1"/>
</dbReference>
<dbReference type="GO" id="GO:0005634">
    <property type="term" value="C:nucleus"/>
    <property type="evidence" value="ECO:0007669"/>
    <property type="project" value="TreeGrafter"/>
</dbReference>
<evidence type="ECO:0000256" key="4">
    <source>
        <dbReference type="ARBA" id="ARBA00022691"/>
    </source>
</evidence>
<keyword evidence="4" id="KW-0949">S-adenosyl-L-methionine</keyword>
<sequence length="448" mass="52258">LSMWPSSFKLAFTQKSLSKLEDVFQSLAEIWGPNVISLKEKQLGLNKRLEIEKFDLEKLKAAQIIESSLEDESQLEKALQLRTSDSERKKRKINEVADFNDSDIKEIEQLLAIPSFQERVDKEPLRELCEMLNKKSSKDKLVNEMFRSTNNAFREFCDYGTKADCRRHRKTPQACRRLHFKPMLRPHTELELGDCSYLNTCHRMDTCKYVHYELDEDEVGWKYIQRKPIPPCVLPPQWINCDVRKFDFSILGKFTVIMADPPWDIHMTLPYGTMTDDEMKAMAIANLQDEGLIFLWVTGRAMELGRECLNIWGYDRADELVWIKTNQLQRLIRTGRTGHWLNHSKEHCLVGIKGNPEVLNWGLDCDVLVGEVRETSRKPDEVYGLIDRLAPGTRKLEIFGRQHNTRPGWLTLGNQLEDVRLYEPDVVARYNARYPDNPCKETPLPPDW</sequence>
<dbReference type="AlphaFoldDB" id="A0A9N9DKQ5"/>
<name>A0A9N9DKQ5_9GLOM</name>
<keyword evidence="3" id="KW-0808">Transferase</keyword>
<dbReference type="OrthoDB" id="10262526at2759"/>
<evidence type="ECO:0000256" key="6">
    <source>
        <dbReference type="PROSITE-ProRule" id="PRU00489"/>
    </source>
</evidence>
<evidence type="ECO:0000256" key="2">
    <source>
        <dbReference type="ARBA" id="ARBA00022603"/>
    </source>
</evidence>
<evidence type="ECO:0000313" key="7">
    <source>
        <dbReference type="EMBL" id="CAG8639926.1"/>
    </source>
</evidence>
<comment type="catalytic activity">
    <reaction evidence="5">
        <text>an adenosine in mRNA + S-adenosyl-L-methionine = an N(6)-methyladenosine in mRNA + S-adenosyl-L-homocysteine + H(+)</text>
        <dbReference type="Rhea" id="RHEA:55584"/>
        <dbReference type="Rhea" id="RHEA-COMP:12414"/>
        <dbReference type="Rhea" id="RHEA-COMP:12417"/>
        <dbReference type="ChEBI" id="CHEBI:15378"/>
        <dbReference type="ChEBI" id="CHEBI:57856"/>
        <dbReference type="ChEBI" id="CHEBI:59789"/>
        <dbReference type="ChEBI" id="CHEBI:74411"/>
        <dbReference type="ChEBI" id="CHEBI:74449"/>
        <dbReference type="EC" id="2.1.1.348"/>
    </reaction>
</comment>
<dbReference type="PANTHER" id="PTHR12829:SF7">
    <property type="entry name" value="N6-ADENOSINE-METHYLTRANSFERASE CATALYTIC SUBUNIT"/>
    <property type="match status" value="1"/>
</dbReference>
<organism evidence="7 8">
    <name type="scientific">Ambispora gerdemannii</name>
    <dbReference type="NCBI Taxonomy" id="144530"/>
    <lineage>
        <taxon>Eukaryota</taxon>
        <taxon>Fungi</taxon>
        <taxon>Fungi incertae sedis</taxon>
        <taxon>Mucoromycota</taxon>
        <taxon>Glomeromycotina</taxon>
        <taxon>Glomeromycetes</taxon>
        <taxon>Archaeosporales</taxon>
        <taxon>Ambisporaceae</taxon>
        <taxon>Ambispora</taxon>
    </lineage>
</organism>
<feature type="non-terminal residue" evidence="7">
    <location>
        <position position="448"/>
    </location>
</feature>
<evidence type="ECO:0000313" key="8">
    <source>
        <dbReference type="Proteomes" id="UP000789831"/>
    </source>
</evidence>
<dbReference type="GO" id="GO:0032259">
    <property type="term" value="P:methylation"/>
    <property type="evidence" value="ECO:0007669"/>
    <property type="project" value="UniProtKB-KW"/>
</dbReference>
<dbReference type="Pfam" id="PF05063">
    <property type="entry name" value="MT-A70"/>
    <property type="match status" value="1"/>
</dbReference>